<gene>
    <name evidence="8" type="ORF">Sradi_2201400</name>
</gene>
<evidence type="ECO:0000313" key="8">
    <source>
        <dbReference type="EMBL" id="KAL0398581.1"/>
    </source>
</evidence>
<reference evidence="8" key="2">
    <citation type="journal article" date="2024" name="Plant">
        <title>Genomic evolution and insights into agronomic trait innovations of Sesamum species.</title>
        <authorList>
            <person name="Miao H."/>
            <person name="Wang L."/>
            <person name="Qu L."/>
            <person name="Liu H."/>
            <person name="Sun Y."/>
            <person name="Le M."/>
            <person name="Wang Q."/>
            <person name="Wei S."/>
            <person name="Zheng Y."/>
            <person name="Lin W."/>
            <person name="Duan Y."/>
            <person name="Cao H."/>
            <person name="Xiong S."/>
            <person name="Wang X."/>
            <person name="Wei L."/>
            <person name="Li C."/>
            <person name="Ma Q."/>
            <person name="Ju M."/>
            <person name="Zhao R."/>
            <person name="Li G."/>
            <person name="Mu C."/>
            <person name="Tian Q."/>
            <person name="Mei H."/>
            <person name="Zhang T."/>
            <person name="Gao T."/>
            <person name="Zhang H."/>
        </authorList>
    </citation>
    <scope>NUCLEOTIDE SEQUENCE</scope>
    <source>
        <strain evidence="8">G02</strain>
    </source>
</reference>
<dbReference type="InterPro" id="IPR036397">
    <property type="entry name" value="RNaseH_sf"/>
</dbReference>
<dbReference type="PANTHER" id="PTHR37984">
    <property type="entry name" value="PROTEIN CBG26694"/>
    <property type="match status" value="1"/>
</dbReference>
<keyword evidence="3" id="KW-0540">Nuclease</keyword>
<protein>
    <submittedName>
        <fullName evidence="8">Transposon Ty3-G Gag-Pol polyprotein</fullName>
    </submittedName>
</protein>
<dbReference type="Gene3D" id="3.30.70.270">
    <property type="match status" value="2"/>
</dbReference>
<dbReference type="InterPro" id="IPR050951">
    <property type="entry name" value="Retrovirus_Pol_polyprotein"/>
</dbReference>
<dbReference type="GO" id="GO:0003964">
    <property type="term" value="F:RNA-directed DNA polymerase activity"/>
    <property type="evidence" value="ECO:0007669"/>
    <property type="project" value="UniProtKB-KW"/>
</dbReference>
<dbReference type="FunFam" id="3.30.70.270:FF:000020">
    <property type="entry name" value="Transposon Tf2-6 polyprotein-like Protein"/>
    <property type="match status" value="1"/>
</dbReference>
<dbReference type="Pfam" id="PF17917">
    <property type="entry name" value="RT_RNaseH"/>
    <property type="match status" value="1"/>
</dbReference>
<dbReference type="PROSITE" id="PS50994">
    <property type="entry name" value="INTEGRASE"/>
    <property type="match status" value="1"/>
</dbReference>
<dbReference type="FunFam" id="3.30.420.10:FF:000032">
    <property type="entry name" value="Retrovirus-related Pol polyprotein from transposon 297-like Protein"/>
    <property type="match status" value="1"/>
</dbReference>
<feature type="domain" description="Integrase catalytic" evidence="7">
    <location>
        <begin position="270"/>
        <end position="434"/>
    </location>
</feature>
<evidence type="ECO:0000256" key="4">
    <source>
        <dbReference type="ARBA" id="ARBA00022759"/>
    </source>
</evidence>
<dbReference type="GO" id="GO:0004519">
    <property type="term" value="F:endonuclease activity"/>
    <property type="evidence" value="ECO:0007669"/>
    <property type="project" value="UniProtKB-KW"/>
</dbReference>
<keyword evidence="6" id="KW-0695">RNA-directed DNA polymerase</keyword>
<dbReference type="PANTHER" id="PTHR37984:SF5">
    <property type="entry name" value="PROTEIN NYNRIN-LIKE"/>
    <property type="match status" value="1"/>
</dbReference>
<comment type="caution">
    <text evidence="8">The sequence shown here is derived from an EMBL/GenBank/DDBJ whole genome shotgun (WGS) entry which is preliminary data.</text>
</comment>
<reference evidence="8" key="1">
    <citation type="submission" date="2020-06" db="EMBL/GenBank/DDBJ databases">
        <authorList>
            <person name="Li T."/>
            <person name="Hu X."/>
            <person name="Zhang T."/>
            <person name="Song X."/>
            <person name="Zhang H."/>
            <person name="Dai N."/>
            <person name="Sheng W."/>
            <person name="Hou X."/>
            <person name="Wei L."/>
        </authorList>
    </citation>
    <scope>NUCLEOTIDE SEQUENCE</scope>
    <source>
        <strain evidence="8">G02</strain>
        <tissue evidence="8">Leaf</tissue>
    </source>
</reference>
<keyword evidence="1" id="KW-0808">Transferase</keyword>
<dbReference type="GO" id="GO:0016787">
    <property type="term" value="F:hydrolase activity"/>
    <property type="evidence" value="ECO:0007669"/>
    <property type="project" value="UniProtKB-KW"/>
</dbReference>
<dbReference type="InterPro" id="IPR012337">
    <property type="entry name" value="RNaseH-like_sf"/>
</dbReference>
<dbReference type="InterPro" id="IPR043128">
    <property type="entry name" value="Rev_trsase/Diguanyl_cyclase"/>
</dbReference>
<dbReference type="CDD" id="cd09274">
    <property type="entry name" value="RNase_HI_RT_Ty3"/>
    <property type="match status" value="1"/>
</dbReference>
<dbReference type="InterPro" id="IPR001584">
    <property type="entry name" value="Integrase_cat-core"/>
</dbReference>
<name>A0AAW2T4P7_SESRA</name>
<dbReference type="EMBL" id="JACGWJ010000009">
    <property type="protein sequence ID" value="KAL0398581.1"/>
    <property type="molecule type" value="Genomic_DNA"/>
</dbReference>
<keyword evidence="5" id="KW-0378">Hydrolase</keyword>
<evidence type="ECO:0000256" key="2">
    <source>
        <dbReference type="ARBA" id="ARBA00022695"/>
    </source>
</evidence>
<sequence>MHLVHLKKVLELLRKHQLYAKKSKCSFAQLKVDHLGHIISCEGVSTDPQKIECMVNWPTPTTIKALRGFLGLTGYYRKFIKGYGTISKPLTSLLKKDAFGWNAEAEIAFNQLKEMMGRPIAYLSKALAPKNLGLSTYEKEFFALLLAVTKWKHYLQGNHFIIKTDQKSLKHILDQRVDSLLQQKWVTKLLGLSYEVHYKKGNENRAADALSRVEHEEVNPESNAITTQIPLWVQELQNSYEGNTLFQTVIQAKTVDIQAFPDYTYESGLLQPLPIPDQAWSCISMDFIEGLPNSEGKDSILVVVDRLTKYSHFLALKHPYTAASVAKIFFDNIYKLHGLPVSIVTDRDKLFTSRFWKELFTLSGVSLDMSSAYHPQTDGQTERVNQCLENYLRCMCHQKPKKWAQWLTLAEFWFNTNFHTGLKATPFQALYGYPPHQLIVGPYLQSHHTEVEGLIQERTKVMQLLKDNLHLAQQRMKLYADKRRSEREFEVGDEVFLKLQPYRQTSVALRKQLKLSAKYFGPYKILEKVGKVAYKLALPPEAKIHPVFHVSLLKKKIGSRYFPSVSLPEFEDEVFKVHPVAILARRLVPRNNVGVAQVLIQWSHASPDQATWEDYSVIAARFPGFDPWGQGTKK</sequence>
<dbReference type="Pfam" id="PF00665">
    <property type="entry name" value="rve"/>
    <property type="match status" value="1"/>
</dbReference>
<proteinExistence type="predicted"/>
<evidence type="ECO:0000256" key="3">
    <source>
        <dbReference type="ARBA" id="ARBA00022722"/>
    </source>
</evidence>
<dbReference type="InterPro" id="IPR056924">
    <property type="entry name" value="SH3_Tf2-1"/>
</dbReference>
<dbReference type="SUPFAM" id="SSF54160">
    <property type="entry name" value="Chromo domain-like"/>
    <property type="match status" value="1"/>
</dbReference>
<evidence type="ECO:0000256" key="5">
    <source>
        <dbReference type="ARBA" id="ARBA00022801"/>
    </source>
</evidence>
<dbReference type="Gene3D" id="3.30.420.10">
    <property type="entry name" value="Ribonuclease H-like superfamily/Ribonuclease H"/>
    <property type="match status" value="1"/>
</dbReference>
<dbReference type="GO" id="GO:0003676">
    <property type="term" value="F:nucleic acid binding"/>
    <property type="evidence" value="ECO:0007669"/>
    <property type="project" value="InterPro"/>
</dbReference>
<dbReference type="InterPro" id="IPR041373">
    <property type="entry name" value="RT_RNaseH"/>
</dbReference>
<dbReference type="SUPFAM" id="SSF53098">
    <property type="entry name" value="Ribonuclease H-like"/>
    <property type="match status" value="1"/>
</dbReference>
<dbReference type="Pfam" id="PF24626">
    <property type="entry name" value="SH3_Tf2-1"/>
    <property type="match status" value="1"/>
</dbReference>
<dbReference type="AlphaFoldDB" id="A0AAW2T4P7"/>
<accession>A0AAW2T4P7</accession>
<dbReference type="InterPro" id="IPR043502">
    <property type="entry name" value="DNA/RNA_pol_sf"/>
</dbReference>
<evidence type="ECO:0000256" key="1">
    <source>
        <dbReference type="ARBA" id="ARBA00022679"/>
    </source>
</evidence>
<keyword evidence="4" id="KW-0255">Endonuclease</keyword>
<evidence type="ECO:0000259" key="7">
    <source>
        <dbReference type="PROSITE" id="PS50994"/>
    </source>
</evidence>
<organism evidence="8">
    <name type="scientific">Sesamum radiatum</name>
    <name type="common">Black benniseed</name>
    <dbReference type="NCBI Taxonomy" id="300843"/>
    <lineage>
        <taxon>Eukaryota</taxon>
        <taxon>Viridiplantae</taxon>
        <taxon>Streptophyta</taxon>
        <taxon>Embryophyta</taxon>
        <taxon>Tracheophyta</taxon>
        <taxon>Spermatophyta</taxon>
        <taxon>Magnoliopsida</taxon>
        <taxon>eudicotyledons</taxon>
        <taxon>Gunneridae</taxon>
        <taxon>Pentapetalae</taxon>
        <taxon>asterids</taxon>
        <taxon>lamiids</taxon>
        <taxon>Lamiales</taxon>
        <taxon>Pedaliaceae</taxon>
        <taxon>Sesamum</taxon>
    </lineage>
</organism>
<dbReference type="GO" id="GO:0015074">
    <property type="term" value="P:DNA integration"/>
    <property type="evidence" value="ECO:0007669"/>
    <property type="project" value="InterPro"/>
</dbReference>
<dbReference type="InterPro" id="IPR016197">
    <property type="entry name" value="Chromo-like_dom_sf"/>
</dbReference>
<keyword evidence="2" id="KW-0548">Nucleotidyltransferase</keyword>
<evidence type="ECO:0000256" key="6">
    <source>
        <dbReference type="ARBA" id="ARBA00022918"/>
    </source>
</evidence>
<dbReference type="SUPFAM" id="SSF56672">
    <property type="entry name" value="DNA/RNA polymerases"/>
    <property type="match status" value="1"/>
</dbReference>